<gene>
    <name evidence="2" type="ORF">Agub_g15993</name>
</gene>
<sequence length="110" mass="12364">MEAPKSQTNKKQRVEKEIDAEVANAASRPPVEGEQQRVLCSKGCGTWLLAGLSKYHLNEHYRSERCQTSRPVPRRNTLHNFYERQQQQPAEAAKPATVHPPQPALPPDGP</sequence>
<feature type="non-terminal residue" evidence="2">
    <location>
        <position position="110"/>
    </location>
</feature>
<evidence type="ECO:0000256" key="1">
    <source>
        <dbReference type="SAM" id="MobiDB-lite"/>
    </source>
</evidence>
<dbReference type="Proteomes" id="UP001054857">
    <property type="component" value="Unassembled WGS sequence"/>
</dbReference>
<accession>A0AAD3HU43</accession>
<evidence type="ECO:0000313" key="2">
    <source>
        <dbReference type="EMBL" id="GFR53238.1"/>
    </source>
</evidence>
<organism evidence="2 3">
    <name type="scientific">Astrephomene gubernaculifera</name>
    <dbReference type="NCBI Taxonomy" id="47775"/>
    <lineage>
        <taxon>Eukaryota</taxon>
        <taxon>Viridiplantae</taxon>
        <taxon>Chlorophyta</taxon>
        <taxon>core chlorophytes</taxon>
        <taxon>Chlorophyceae</taxon>
        <taxon>CS clade</taxon>
        <taxon>Chlamydomonadales</taxon>
        <taxon>Astrephomenaceae</taxon>
        <taxon>Astrephomene</taxon>
    </lineage>
</organism>
<feature type="compositionally biased region" description="Pro residues" evidence="1">
    <location>
        <begin position="98"/>
        <end position="110"/>
    </location>
</feature>
<feature type="region of interest" description="Disordered" evidence="1">
    <location>
        <begin position="84"/>
        <end position="110"/>
    </location>
</feature>
<proteinExistence type="predicted"/>
<reference evidence="2 3" key="1">
    <citation type="journal article" date="2021" name="Sci. Rep.">
        <title>Genome sequencing of the multicellular alga Astrephomene provides insights into convergent evolution of germ-soma differentiation.</title>
        <authorList>
            <person name="Yamashita S."/>
            <person name="Yamamoto K."/>
            <person name="Matsuzaki R."/>
            <person name="Suzuki S."/>
            <person name="Yamaguchi H."/>
            <person name="Hirooka S."/>
            <person name="Minakuchi Y."/>
            <person name="Miyagishima S."/>
            <person name="Kawachi M."/>
            <person name="Toyoda A."/>
            <person name="Nozaki H."/>
        </authorList>
    </citation>
    <scope>NUCLEOTIDE SEQUENCE [LARGE SCALE GENOMIC DNA]</scope>
    <source>
        <strain evidence="2 3">NIES-4017</strain>
    </source>
</reference>
<feature type="compositionally biased region" description="Low complexity" evidence="1">
    <location>
        <begin position="85"/>
        <end position="96"/>
    </location>
</feature>
<comment type="caution">
    <text evidence="2">The sequence shown here is derived from an EMBL/GenBank/DDBJ whole genome shotgun (WGS) entry which is preliminary data.</text>
</comment>
<keyword evidence="3" id="KW-1185">Reference proteome</keyword>
<feature type="region of interest" description="Disordered" evidence="1">
    <location>
        <begin position="1"/>
        <end position="34"/>
    </location>
</feature>
<dbReference type="AlphaFoldDB" id="A0AAD3HU43"/>
<protein>
    <submittedName>
        <fullName evidence="2">Uncharacterized protein</fullName>
    </submittedName>
</protein>
<evidence type="ECO:0000313" key="3">
    <source>
        <dbReference type="Proteomes" id="UP001054857"/>
    </source>
</evidence>
<name>A0AAD3HU43_9CHLO</name>
<dbReference type="EMBL" id="BMAR01000112">
    <property type="protein sequence ID" value="GFR53238.1"/>
    <property type="molecule type" value="Genomic_DNA"/>
</dbReference>